<feature type="transmembrane region" description="Helical" evidence="1">
    <location>
        <begin position="6"/>
        <end position="25"/>
    </location>
</feature>
<reference evidence="2 3" key="1">
    <citation type="submission" date="2015-09" db="EMBL/GenBank/DDBJ databases">
        <title>Genome sequencing project for genomic taxonomy and phylogenomics of Bacillus-like bacteria.</title>
        <authorList>
            <person name="Liu B."/>
            <person name="Wang J."/>
            <person name="Zhu Y."/>
            <person name="Liu G."/>
            <person name="Chen Q."/>
            <person name="Chen Z."/>
            <person name="Lan J."/>
            <person name="Che J."/>
            <person name="Ge C."/>
            <person name="Shi H."/>
            <person name="Pan Z."/>
            <person name="Liu X."/>
        </authorList>
    </citation>
    <scope>NUCLEOTIDE SEQUENCE [LARGE SCALE GENOMIC DNA]</scope>
    <source>
        <strain evidence="2 3">FJAT-18043</strain>
    </source>
</reference>
<evidence type="ECO:0000256" key="1">
    <source>
        <dbReference type="SAM" id="Phobius"/>
    </source>
</evidence>
<keyword evidence="1" id="KW-0472">Membrane</keyword>
<dbReference type="AlphaFoldDB" id="A0A0Q3SM85"/>
<dbReference type="EMBL" id="LJIX01000006">
    <property type="protein sequence ID" value="KQL20764.1"/>
    <property type="molecule type" value="Genomic_DNA"/>
</dbReference>
<dbReference type="Proteomes" id="UP000050996">
    <property type="component" value="Unassembled WGS sequence"/>
</dbReference>
<name>A0A0Q3SM85_9BACI</name>
<sequence>MMWLLRFLLFALIIFLIYTTVRYLLNPKRKLELAHEQKRYYFLDDQNNVRKNFLITYKGVLFEGEKYLGTTDNAFEVISIFVWPRSTSALKGMVREDFHFIERKITEQYPNARVDWKSPIKEFMEKNHSSATPFGDLI</sequence>
<protein>
    <submittedName>
        <fullName evidence="2">Sigma-w pathway protein ysdB</fullName>
    </submittedName>
</protein>
<dbReference type="PATRIC" id="fig|1637975.4.peg.4106"/>
<gene>
    <name evidence="2" type="ORF">AN957_20650</name>
</gene>
<keyword evidence="1" id="KW-1133">Transmembrane helix</keyword>
<comment type="caution">
    <text evidence="2">The sequence shown here is derived from an EMBL/GenBank/DDBJ whole genome shotgun (WGS) entry which is preliminary data.</text>
</comment>
<keyword evidence="3" id="KW-1185">Reference proteome</keyword>
<organism evidence="2 3">
    <name type="scientific">Cytobacillus solani</name>
    <dbReference type="NCBI Taxonomy" id="1637975"/>
    <lineage>
        <taxon>Bacteria</taxon>
        <taxon>Bacillati</taxon>
        <taxon>Bacillota</taxon>
        <taxon>Bacilli</taxon>
        <taxon>Bacillales</taxon>
        <taxon>Bacillaceae</taxon>
        <taxon>Cytobacillus</taxon>
    </lineage>
</organism>
<keyword evidence="1" id="KW-0812">Transmembrane</keyword>
<evidence type="ECO:0000313" key="2">
    <source>
        <dbReference type="EMBL" id="KQL20764.1"/>
    </source>
</evidence>
<dbReference type="STRING" id="1637975.AN957_20650"/>
<evidence type="ECO:0000313" key="3">
    <source>
        <dbReference type="Proteomes" id="UP000050996"/>
    </source>
</evidence>
<accession>A0A0Q3SM85</accession>
<proteinExistence type="predicted"/>
<dbReference type="RefSeq" id="WP_053477259.1">
    <property type="nucleotide sequence ID" value="NZ_CP041305.1"/>
</dbReference>